<dbReference type="InterPro" id="IPR036388">
    <property type="entry name" value="WH-like_DNA-bd_sf"/>
</dbReference>
<accession>X1MMJ0</accession>
<reference evidence="1" key="1">
    <citation type="journal article" date="2014" name="Front. Microbiol.">
        <title>High frequency of phylogenetically diverse reductive dehalogenase-homologous genes in deep subseafloor sedimentary metagenomes.</title>
        <authorList>
            <person name="Kawai M."/>
            <person name="Futagami T."/>
            <person name="Toyoda A."/>
            <person name="Takaki Y."/>
            <person name="Nishi S."/>
            <person name="Hori S."/>
            <person name="Arai W."/>
            <person name="Tsubouchi T."/>
            <person name="Morono Y."/>
            <person name="Uchiyama I."/>
            <person name="Ito T."/>
            <person name="Fujiyama A."/>
            <person name="Inagaki F."/>
            <person name="Takami H."/>
        </authorList>
    </citation>
    <scope>NUCLEOTIDE SEQUENCE</scope>
    <source>
        <strain evidence="1">Expedition CK06-06</strain>
    </source>
</reference>
<dbReference type="AlphaFoldDB" id="X1MMJ0"/>
<protein>
    <recommendedName>
        <fullName evidence="2">ArnR1-like winged helix-turn-helix domain-containing protein</fullName>
    </recommendedName>
</protein>
<dbReference type="Gene3D" id="1.10.10.10">
    <property type="entry name" value="Winged helix-like DNA-binding domain superfamily/Winged helix DNA-binding domain"/>
    <property type="match status" value="1"/>
</dbReference>
<evidence type="ECO:0008006" key="2">
    <source>
        <dbReference type="Google" id="ProtNLM"/>
    </source>
</evidence>
<comment type="caution">
    <text evidence="1">The sequence shown here is derived from an EMBL/GenBank/DDBJ whole genome shotgun (WGS) entry which is preliminary data.</text>
</comment>
<evidence type="ECO:0000313" key="1">
    <source>
        <dbReference type="EMBL" id="GAI07584.1"/>
    </source>
</evidence>
<sequence>MRKASKLEILEFINEGGVISPFELMERFGYSRGGAAAMLNWLKREKLVINDRRGEWTITNDGLRRLIYYGRL</sequence>
<name>X1MMJ0_9ZZZZ</name>
<dbReference type="EMBL" id="BARV01010068">
    <property type="protein sequence ID" value="GAI07584.1"/>
    <property type="molecule type" value="Genomic_DNA"/>
</dbReference>
<proteinExistence type="predicted"/>
<dbReference type="InterPro" id="IPR036390">
    <property type="entry name" value="WH_DNA-bd_sf"/>
</dbReference>
<organism evidence="1">
    <name type="scientific">marine sediment metagenome</name>
    <dbReference type="NCBI Taxonomy" id="412755"/>
    <lineage>
        <taxon>unclassified sequences</taxon>
        <taxon>metagenomes</taxon>
        <taxon>ecological metagenomes</taxon>
    </lineage>
</organism>
<dbReference type="SUPFAM" id="SSF46785">
    <property type="entry name" value="Winged helix' DNA-binding domain"/>
    <property type="match status" value="1"/>
</dbReference>
<gene>
    <name evidence="1" type="ORF">S06H3_19626</name>
</gene>